<reference evidence="1 2" key="1">
    <citation type="journal article" date="2016" name="Mol. Biol. Evol.">
        <title>Comparative Genomics of Early-Diverging Mushroom-Forming Fungi Provides Insights into the Origins of Lignocellulose Decay Capabilities.</title>
        <authorList>
            <person name="Nagy L.G."/>
            <person name="Riley R."/>
            <person name="Tritt A."/>
            <person name="Adam C."/>
            <person name="Daum C."/>
            <person name="Floudas D."/>
            <person name="Sun H."/>
            <person name="Yadav J.S."/>
            <person name="Pangilinan J."/>
            <person name="Larsson K.H."/>
            <person name="Matsuura K."/>
            <person name="Barry K."/>
            <person name="Labutti K."/>
            <person name="Kuo R."/>
            <person name="Ohm R.A."/>
            <person name="Bhattacharya S.S."/>
            <person name="Shirouzu T."/>
            <person name="Yoshinaga Y."/>
            <person name="Martin F.M."/>
            <person name="Grigoriev I.V."/>
            <person name="Hibbett D.S."/>
        </authorList>
    </citation>
    <scope>NUCLEOTIDE SEQUENCE [LARGE SCALE GENOMIC DNA]</scope>
    <source>
        <strain evidence="1 2">HHB14362 ss-1</strain>
    </source>
</reference>
<dbReference type="AlphaFoldDB" id="A0A165QBK1"/>
<organism evidence="1 2">
    <name type="scientific">Neolentinus lepideus HHB14362 ss-1</name>
    <dbReference type="NCBI Taxonomy" id="1314782"/>
    <lineage>
        <taxon>Eukaryota</taxon>
        <taxon>Fungi</taxon>
        <taxon>Dikarya</taxon>
        <taxon>Basidiomycota</taxon>
        <taxon>Agaricomycotina</taxon>
        <taxon>Agaricomycetes</taxon>
        <taxon>Gloeophyllales</taxon>
        <taxon>Gloeophyllaceae</taxon>
        <taxon>Neolentinus</taxon>
    </lineage>
</organism>
<dbReference type="EMBL" id="KV425598">
    <property type="protein sequence ID" value="KZT22189.1"/>
    <property type="molecule type" value="Genomic_DNA"/>
</dbReference>
<dbReference type="InParanoid" id="A0A165QBK1"/>
<gene>
    <name evidence="1" type="ORF">NEOLEDRAFT_1098089</name>
</gene>
<accession>A0A165QBK1</accession>
<dbReference type="Proteomes" id="UP000076761">
    <property type="component" value="Unassembled WGS sequence"/>
</dbReference>
<evidence type="ECO:0000313" key="2">
    <source>
        <dbReference type="Proteomes" id="UP000076761"/>
    </source>
</evidence>
<proteinExistence type="predicted"/>
<protein>
    <submittedName>
        <fullName evidence="1">Uncharacterized protein</fullName>
    </submittedName>
</protein>
<sequence length="182" mass="20037">MTNYGLPYFLEDKTGSLSGSEFVDIHDRMRLCIRCTARDAQRCAFMIYNINACPGGPLTPGAVLDFGPSNTLGTVSIGSGSYIPMSRYLTKVSPLGSSLARKFIASDGQAYRWSWREGDNSEWICQNGENYIVACYNLKLSEEPHYSGSSGCMLTVEEAYSHLAVELLASLTIMRYIAANNL</sequence>
<dbReference type="OrthoDB" id="3242031at2759"/>
<dbReference type="STRING" id="1314782.A0A165QBK1"/>
<evidence type="ECO:0000313" key="1">
    <source>
        <dbReference type="EMBL" id="KZT22189.1"/>
    </source>
</evidence>
<name>A0A165QBK1_9AGAM</name>
<keyword evidence="2" id="KW-1185">Reference proteome</keyword>